<comment type="caution">
    <text evidence="2">The sequence shown here is derived from an EMBL/GenBank/DDBJ whole genome shotgun (WGS) entry which is preliminary data.</text>
</comment>
<gene>
    <name evidence="2" type="ORF">EBB45_14760</name>
</gene>
<reference evidence="2 3" key="1">
    <citation type="journal article" date="2013" name="J. Microbiol.">
        <title>Lysinibacillus chungkukjangi sp. nov., isolated from Chungkukjang, Korean fermented soybean food.</title>
        <authorList>
            <person name="Kim S.J."/>
            <person name="Jang Y.H."/>
            <person name="Hamada M."/>
            <person name="Ahn J.H."/>
            <person name="Weon H.Y."/>
            <person name="Suzuki K."/>
            <person name="Whang K.S."/>
            <person name="Kwon S.W."/>
        </authorList>
    </citation>
    <scope>NUCLEOTIDE SEQUENCE [LARGE SCALE GENOMIC DNA]</scope>
    <source>
        <strain evidence="2 3">MCCC 1A12701</strain>
    </source>
</reference>
<proteinExistence type="predicted"/>
<evidence type="ECO:0000313" key="3">
    <source>
        <dbReference type="Proteomes" id="UP000274033"/>
    </source>
</evidence>
<name>A0A3N9UBC7_9BACI</name>
<dbReference type="AlphaFoldDB" id="A0A3N9UBC7"/>
<dbReference type="PANTHER" id="PTHR32385:SF15">
    <property type="entry name" value="INOSITOL PHOSPHOCERAMIDE MANNOSYLTRANSFERASE 1"/>
    <property type="match status" value="1"/>
</dbReference>
<dbReference type="GO" id="GO:0016020">
    <property type="term" value="C:membrane"/>
    <property type="evidence" value="ECO:0007669"/>
    <property type="project" value="GOC"/>
</dbReference>
<dbReference type="InterPro" id="IPR051706">
    <property type="entry name" value="Glycosyltransferase_domain"/>
</dbReference>
<sequence length="238" mass="27551">MDKIPKIIHCCWFGKGEMPELALNCIESWKRNLTDYDIKIWNEDNFDIDSNHYVKEAYTAKKYAFVTDYVRLYALYHEGGIYMDTDVEVLKPLDDFLHHEAFSGFQTPNEIPTGLMAAKPKNKWIEKNLLAYTDKRFKRTNGSFDMSANVAMITNISKEMGFKEGGKFHEFGEGVAMYPIEYFCAKNYKTGKIGITNNTYAIHHFAGSWLPASSKFKMKVRWALGNKAYELIKSLIKR</sequence>
<dbReference type="OrthoDB" id="9802987at2"/>
<organism evidence="2 3">
    <name type="scientific">Lysinibacillus composti</name>
    <dbReference type="NCBI Taxonomy" id="720633"/>
    <lineage>
        <taxon>Bacteria</taxon>
        <taxon>Bacillati</taxon>
        <taxon>Bacillota</taxon>
        <taxon>Bacilli</taxon>
        <taxon>Bacillales</taxon>
        <taxon>Bacillaceae</taxon>
        <taxon>Lysinibacillus</taxon>
    </lineage>
</organism>
<dbReference type="InterPro" id="IPR029044">
    <property type="entry name" value="Nucleotide-diphossugar_trans"/>
</dbReference>
<accession>A0A3N9UBC7</accession>
<dbReference type="PANTHER" id="PTHR32385">
    <property type="entry name" value="MANNOSYL PHOSPHORYLINOSITOL CERAMIDE SYNTHASE"/>
    <property type="match status" value="1"/>
</dbReference>
<dbReference type="GO" id="GO:0000030">
    <property type="term" value="F:mannosyltransferase activity"/>
    <property type="evidence" value="ECO:0007669"/>
    <property type="project" value="TreeGrafter"/>
</dbReference>
<keyword evidence="3" id="KW-1185">Reference proteome</keyword>
<dbReference type="InterPro" id="IPR007577">
    <property type="entry name" value="GlycoTrfase_DXD_sugar-bd_CS"/>
</dbReference>
<evidence type="ECO:0000256" key="1">
    <source>
        <dbReference type="ARBA" id="ARBA00022679"/>
    </source>
</evidence>
<dbReference type="Proteomes" id="UP000274033">
    <property type="component" value="Unassembled WGS sequence"/>
</dbReference>
<evidence type="ECO:0000313" key="2">
    <source>
        <dbReference type="EMBL" id="RQW73829.1"/>
    </source>
</evidence>
<protein>
    <submittedName>
        <fullName evidence="2">Glycosyl transferase</fullName>
    </submittedName>
</protein>
<dbReference type="SUPFAM" id="SSF53448">
    <property type="entry name" value="Nucleotide-diphospho-sugar transferases"/>
    <property type="match status" value="1"/>
</dbReference>
<dbReference type="GO" id="GO:0051999">
    <property type="term" value="P:mannosyl-inositol phosphorylceramide biosynthetic process"/>
    <property type="evidence" value="ECO:0007669"/>
    <property type="project" value="TreeGrafter"/>
</dbReference>
<keyword evidence="1 2" id="KW-0808">Transferase</keyword>
<dbReference type="RefSeq" id="WP_124766062.1">
    <property type="nucleotide sequence ID" value="NZ_JAFBDY010000025.1"/>
</dbReference>
<dbReference type="Gene3D" id="3.90.550.20">
    <property type="match status" value="1"/>
</dbReference>
<dbReference type="EMBL" id="RRCT01000015">
    <property type="protein sequence ID" value="RQW73829.1"/>
    <property type="molecule type" value="Genomic_DNA"/>
</dbReference>
<dbReference type="Pfam" id="PF04488">
    <property type="entry name" value="Gly_transf_sug"/>
    <property type="match status" value="1"/>
</dbReference>